<name>A0AAE3W5D1_9ACTN</name>
<keyword evidence="2" id="KW-1185">Reference proteome</keyword>
<comment type="caution">
    <text evidence="1">The sequence shown here is derived from an EMBL/GenBank/DDBJ whole genome shotgun (WGS) entry which is preliminary data.</text>
</comment>
<protein>
    <submittedName>
        <fullName evidence="1">Uncharacterized protein</fullName>
    </submittedName>
</protein>
<evidence type="ECO:0000313" key="1">
    <source>
        <dbReference type="EMBL" id="MDQ0369774.1"/>
    </source>
</evidence>
<dbReference type="Pfam" id="PF19939">
    <property type="entry name" value="DUF6401"/>
    <property type="match status" value="1"/>
</dbReference>
<dbReference type="EMBL" id="JAUSUZ010000001">
    <property type="protein sequence ID" value="MDQ0369774.1"/>
    <property type="molecule type" value="Genomic_DNA"/>
</dbReference>
<gene>
    <name evidence="1" type="ORF">J2S42_006443</name>
</gene>
<sequence length="119" mass="12215">MTLGSSGSADQHTATQRARSALAGLMSSVGSLGLATAASAPALLAAIDQHAAAIRDSLEADLRPLSAIALAGYVEGLRDAAREHGWHMPEGHIDFATGDWVLTRMLAVCALAQALPART</sequence>
<reference evidence="1 2" key="1">
    <citation type="submission" date="2023-07" db="EMBL/GenBank/DDBJ databases">
        <title>Sequencing the genomes of 1000 actinobacteria strains.</title>
        <authorList>
            <person name="Klenk H.-P."/>
        </authorList>
    </citation>
    <scope>NUCLEOTIDE SEQUENCE [LARGE SCALE GENOMIC DNA]</scope>
    <source>
        <strain evidence="1 2">DSM 44709</strain>
    </source>
</reference>
<dbReference type="RefSeq" id="WP_307245245.1">
    <property type="nucleotide sequence ID" value="NZ_JAUSUZ010000001.1"/>
</dbReference>
<proteinExistence type="predicted"/>
<dbReference type="InterPro" id="IPR045647">
    <property type="entry name" value="DUF6401"/>
</dbReference>
<dbReference type="Proteomes" id="UP001240236">
    <property type="component" value="Unassembled WGS sequence"/>
</dbReference>
<organism evidence="1 2">
    <name type="scientific">Catenuloplanes indicus</name>
    <dbReference type="NCBI Taxonomy" id="137267"/>
    <lineage>
        <taxon>Bacteria</taxon>
        <taxon>Bacillati</taxon>
        <taxon>Actinomycetota</taxon>
        <taxon>Actinomycetes</taxon>
        <taxon>Micromonosporales</taxon>
        <taxon>Micromonosporaceae</taxon>
        <taxon>Catenuloplanes</taxon>
    </lineage>
</organism>
<dbReference type="AlphaFoldDB" id="A0AAE3W5D1"/>
<evidence type="ECO:0000313" key="2">
    <source>
        <dbReference type="Proteomes" id="UP001240236"/>
    </source>
</evidence>
<accession>A0AAE3W5D1</accession>